<sequence>MPTRSARTPHSETRRSRVDVVTVAERLLDEGGLAGLTMRNLATTLGVQPSALYWHFPNKQAILAAVADSILERAEPPDRSVAAAASGQPRRERAETAALTLREALLATTDGAEVVASTLALDLGDRRPDDAIRAALVNGGRATERDAIAARTITTYLLGHTQHWQQRRFAERLELIERSPADERAEFLEGLRLLLDGALAHDAEPNPPAVD</sequence>
<dbReference type="Pfam" id="PF00440">
    <property type="entry name" value="TetR_N"/>
    <property type="match status" value="1"/>
</dbReference>
<keyword evidence="7" id="KW-1185">Reference proteome</keyword>
<evidence type="ECO:0000256" key="4">
    <source>
        <dbReference type="PROSITE-ProRule" id="PRU00335"/>
    </source>
</evidence>
<dbReference type="GO" id="GO:0045892">
    <property type="term" value="P:negative regulation of DNA-templated transcription"/>
    <property type="evidence" value="ECO:0007669"/>
    <property type="project" value="InterPro"/>
</dbReference>
<feature type="domain" description="HTH tetR-type" evidence="5">
    <location>
        <begin position="14"/>
        <end position="74"/>
    </location>
</feature>
<dbReference type="OrthoDB" id="3819648at2"/>
<dbReference type="SUPFAM" id="SSF46689">
    <property type="entry name" value="Homeodomain-like"/>
    <property type="match status" value="1"/>
</dbReference>
<dbReference type="PANTHER" id="PTHR30055">
    <property type="entry name" value="HTH-TYPE TRANSCRIPTIONAL REGULATOR RUTR"/>
    <property type="match status" value="1"/>
</dbReference>
<dbReference type="InterPro" id="IPR003012">
    <property type="entry name" value="Tet_transcr_reg_TetR"/>
</dbReference>
<dbReference type="InterPro" id="IPR050109">
    <property type="entry name" value="HTH-type_TetR-like_transc_reg"/>
</dbReference>
<dbReference type="GO" id="GO:0046677">
    <property type="term" value="P:response to antibiotic"/>
    <property type="evidence" value="ECO:0007669"/>
    <property type="project" value="InterPro"/>
</dbReference>
<comment type="caution">
    <text evidence="6">The sequence shown here is derived from an EMBL/GenBank/DDBJ whole genome shotgun (WGS) entry which is preliminary data.</text>
</comment>
<dbReference type="PROSITE" id="PS50977">
    <property type="entry name" value="HTH_TETR_2"/>
    <property type="match status" value="1"/>
</dbReference>
<dbReference type="RefSeq" id="WP_158028737.1">
    <property type="nucleotide sequence ID" value="NZ_BMHG01000001.1"/>
</dbReference>
<dbReference type="InterPro" id="IPR001647">
    <property type="entry name" value="HTH_TetR"/>
</dbReference>
<proteinExistence type="predicted"/>
<keyword evidence="2 4" id="KW-0238">DNA-binding</keyword>
<dbReference type="PANTHER" id="PTHR30055:SF151">
    <property type="entry name" value="TRANSCRIPTIONAL REGULATORY PROTEIN"/>
    <property type="match status" value="1"/>
</dbReference>
<dbReference type="GO" id="GO:0003700">
    <property type="term" value="F:DNA-binding transcription factor activity"/>
    <property type="evidence" value="ECO:0007669"/>
    <property type="project" value="TreeGrafter"/>
</dbReference>
<keyword evidence="3" id="KW-0804">Transcription</keyword>
<feature type="DNA-binding region" description="H-T-H motif" evidence="4">
    <location>
        <begin position="37"/>
        <end position="56"/>
    </location>
</feature>
<dbReference type="PRINTS" id="PR00455">
    <property type="entry name" value="HTHTETR"/>
</dbReference>
<dbReference type="Gene3D" id="1.10.10.60">
    <property type="entry name" value="Homeodomain-like"/>
    <property type="match status" value="1"/>
</dbReference>
<reference evidence="6 7" key="1">
    <citation type="submission" date="2019-09" db="EMBL/GenBank/DDBJ databases">
        <title>Phylogeny of genus Pseudoclavibacter and closely related genus.</title>
        <authorList>
            <person name="Li Y."/>
        </authorList>
    </citation>
    <scope>NUCLEOTIDE SEQUENCE [LARGE SCALE GENOMIC DNA]</scope>
    <source>
        <strain evidence="6 7">EGI 60007</strain>
    </source>
</reference>
<dbReference type="Gene3D" id="1.10.357.10">
    <property type="entry name" value="Tetracycline Repressor, domain 2"/>
    <property type="match status" value="1"/>
</dbReference>
<name>A0A6H9WLX1_9MICO</name>
<dbReference type="Proteomes" id="UP000431744">
    <property type="component" value="Unassembled WGS sequence"/>
</dbReference>
<dbReference type="AlphaFoldDB" id="A0A6H9WLX1"/>
<evidence type="ECO:0000313" key="7">
    <source>
        <dbReference type="Proteomes" id="UP000431744"/>
    </source>
</evidence>
<evidence type="ECO:0000256" key="3">
    <source>
        <dbReference type="ARBA" id="ARBA00023163"/>
    </source>
</evidence>
<gene>
    <name evidence="6" type="ORF">F8O04_08120</name>
</gene>
<dbReference type="PRINTS" id="PR00400">
    <property type="entry name" value="TETREPRESSOR"/>
</dbReference>
<evidence type="ECO:0000256" key="2">
    <source>
        <dbReference type="ARBA" id="ARBA00023125"/>
    </source>
</evidence>
<dbReference type="InterPro" id="IPR036271">
    <property type="entry name" value="Tet_transcr_reg_TetR-rel_C_sf"/>
</dbReference>
<organism evidence="6 7">
    <name type="scientific">Pseudoclavibacter endophyticus</name>
    <dbReference type="NCBI Taxonomy" id="1778590"/>
    <lineage>
        <taxon>Bacteria</taxon>
        <taxon>Bacillati</taxon>
        <taxon>Actinomycetota</taxon>
        <taxon>Actinomycetes</taxon>
        <taxon>Micrococcales</taxon>
        <taxon>Microbacteriaceae</taxon>
        <taxon>Pseudoclavibacter</taxon>
    </lineage>
</organism>
<evidence type="ECO:0000313" key="6">
    <source>
        <dbReference type="EMBL" id="KAB1650153.1"/>
    </source>
</evidence>
<keyword evidence="1" id="KW-0805">Transcription regulation</keyword>
<protein>
    <submittedName>
        <fullName evidence="6">TetR family transcriptional regulator</fullName>
    </submittedName>
</protein>
<dbReference type="GO" id="GO:0000976">
    <property type="term" value="F:transcription cis-regulatory region binding"/>
    <property type="evidence" value="ECO:0007669"/>
    <property type="project" value="TreeGrafter"/>
</dbReference>
<dbReference type="InterPro" id="IPR009057">
    <property type="entry name" value="Homeodomain-like_sf"/>
</dbReference>
<evidence type="ECO:0000256" key="1">
    <source>
        <dbReference type="ARBA" id="ARBA00023015"/>
    </source>
</evidence>
<dbReference type="SUPFAM" id="SSF48498">
    <property type="entry name" value="Tetracyclin repressor-like, C-terminal domain"/>
    <property type="match status" value="1"/>
</dbReference>
<dbReference type="EMBL" id="WBJY01000001">
    <property type="protein sequence ID" value="KAB1650153.1"/>
    <property type="molecule type" value="Genomic_DNA"/>
</dbReference>
<evidence type="ECO:0000259" key="5">
    <source>
        <dbReference type="PROSITE" id="PS50977"/>
    </source>
</evidence>
<accession>A0A6H9WLX1</accession>